<feature type="domain" description="G-protein coupled receptors family 1 profile" evidence="6">
    <location>
        <begin position="50"/>
        <end position="317"/>
    </location>
</feature>
<feature type="transmembrane region" description="Helical" evidence="5">
    <location>
        <begin position="34"/>
        <end position="58"/>
    </location>
</feature>
<comment type="subcellular location">
    <subcellularLocation>
        <location evidence="1">Membrane</location>
    </subcellularLocation>
</comment>
<feature type="transmembrane region" description="Helical" evidence="5">
    <location>
        <begin position="252"/>
        <end position="277"/>
    </location>
</feature>
<dbReference type="InterPro" id="IPR052954">
    <property type="entry name" value="GPCR-Ligand_Int"/>
</dbReference>
<gene>
    <name evidence="7" type="ORF">FSP39_006710</name>
</gene>
<feature type="transmembrane region" description="Helical" evidence="5">
    <location>
        <begin position="111"/>
        <end position="131"/>
    </location>
</feature>
<dbReference type="CDD" id="cd14978">
    <property type="entry name" value="7tmA_FMRFamide_R-like"/>
    <property type="match status" value="1"/>
</dbReference>
<dbReference type="PANTHER" id="PTHR46641">
    <property type="entry name" value="FMRFAMIDE RECEPTOR-RELATED"/>
    <property type="match status" value="1"/>
</dbReference>
<evidence type="ECO:0000259" key="6">
    <source>
        <dbReference type="PROSITE" id="PS50262"/>
    </source>
</evidence>
<keyword evidence="2 5" id="KW-0812">Transmembrane</keyword>
<dbReference type="Gene3D" id="1.20.1070.10">
    <property type="entry name" value="Rhodopsin 7-helix transmembrane proteins"/>
    <property type="match status" value="1"/>
</dbReference>
<dbReference type="EMBL" id="VSWD01000011">
    <property type="protein sequence ID" value="KAK3087502.1"/>
    <property type="molecule type" value="Genomic_DNA"/>
</dbReference>
<organism evidence="7 8">
    <name type="scientific">Pinctada imbricata</name>
    <name type="common">Atlantic pearl-oyster</name>
    <name type="synonym">Pinctada martensii</name>
    <dbReference type="NCBI Taxonomy" id="66713"/>
    <lineage>
        <taxon>Eukaryota</taxon>
        <taxon>Metazoa</taxon>
        <taxon>Spiralia</taxon>
        <taxon>Lophotrochozoa</taxon>
        <taxon>Mollusca</taxon>
        <taxon>Bivalvia</taxon>
        <taxon>Autobranchia</taxon>
        <taxon>Pteriomorphia</taxon>
        <taxon>Pterioida</taxon>
        <taxon>Pterioidea</taxon>
        <taxon>Pteriidae</taxon>
        <taxon>Pinctada</taxon>
    </lineage>
</organism>
<keyword evidence="8" id="KW-1185">Reference proteome</keyword>
<dbReference type="AlphaFoldDB" id="A0AA88XLG8"/>
<evidence type="ECO:0000256" key="3">
    <source>
        <dbReference type="ARBA" id="ARBA00022989"/>
    </source>
</evidence>
<dbReference type="GO" id="GO:0004930">
    <property type="term" value="F:G protein-coupled receptor activity"/>
    <property type="evidence" value="ECO:0007669"/>
    <property type="project" value="InterPro"/>
</dbReference>
<dbReference type="PANTHER" id="PTHR46641:SF25">
    <property type="entry name" value="CNMAMIDE RECEPTOR-RELATED"/>
    <property type="match status" value="1"/>
</dbReference>
<dbReference type="InterPro" id="IPR000276">
    <property type="entry name" value="GPCR_Rhodpsn"/>
</dbReference>
<feature type="transmembrane region" description="Helical" evidence="5">
    <location>
        <begin position="297"/>
        <end position="320"/>
    </location>
</feature>
<keyword evidence="3 5" id="KW-1133">Transmembrane helix</keyword>
<evidence type="ECO:0000256" key="1">
    <source>
        <dbReference type="ARBA" id="ARBA00004370"/>
    </source>
</evidence>
<dbReference type="Proteomes" id="UP001186944">
    <property type="component" value="Unassembled WGS sequence"/>
</dbReference>
<reference evidence="7" key="1">
    <citation type="submission" date="2019-08" db="EMBL/GenBank/DDBJ databases">
        <title>The improved chromosome-level genome for the pearl oyster Pinctada fucata martensii using PacBio sequencing and Hi-C.</title>
        <authorList>
            <person name="Zheng Z."/>
        </authorList>
    </citation>
    <scope>NUCLEOTIDE SEQUENCE</scope>
    <source>
        <strain evidence="7">ZZ-2019</strain>
        <tissue evidence="7">Adductor muscle</tissue>
    </source>
</reference>
<comment type="caution">
    <text evidence="7">The sequence shown here is derived from an EMBL/GenBank/DDBJ whole genome shotgun (WGS) entry which is preliminary data.</text>
</comment>
<dbReference type="GO" id="GO:0016020">
    <property type="term" value="C:membrane"/>
    <property type="evidence" value="ECO:0007669"/>
    <property type="project" value="UniProtKB-SubCell"/>
</dbReference>
<protein>
    <recommendedName>
        <fullName evidence="6">G-protein coupled receptors family 1 profile domain-containing protein</fullName>
    </recommendedName>
</protein>
<dbReference type="InterPro" id="IPR017452">
    <property type="entry name" value="GPCR_Rhodpsn_7TM"/>
</dbReference>
<evidence type="ECO:0000313" key="8">
    <source>
        <dbReference type="Proteomes" id="UP001186944"/>
    </source>
</evidence>
<proteinExistence type="predicted"/>
<dbReference type="Pfam" id="PF00001">
    <property type="entry name" value="7tm_1"/>
    <property type="match status" value="1"/>
</dbReference>
<sequence length="351" mass="40670">MNLSTLEILDFQNLSQKSEAEALVSDTLYNTTQYIWTIVSPILILVGTVSNVLSIIVLTRKRLIRNNTMFYLAVLSVTNICALYVGLLRYWMRYAFGFDIRTHSSVTCPAFTFLVYFLSDFINWTLVAVAVDRCIYVCLPLKAAIICSRKRAILALFFIFVMLVFFNIHLFWGVHIAIELDSINCSGANYFTNYIWSVLDLIVRCLIPFIVMIVTNFLIISNIRKSRSRVVQVRHSSINTERRKREEARISGLNRTLHSISLMFLLLATPSAIYEIYLPYFGSREDGGFYSVGIMELLRAIVNLLLYSNNVLHFFVYLLSNTQFRRELRRLCRRTFTREERIQGIESQSSL</sequence>
<feature type="transmembrane region" description="Helical" evidence="5">
    <location>
        <begin position="70"/>
        <end position="91"/>
    </location>
</feature>
<dbReference type="SUPFAM" id="SSF81321">
    <property type="entry name" value="Family A G protein-coupled receptor-like"/>
    <property type="match status" value="1"/>
</dbReference>
<evidence type="ECO:0000256" key="2">
    <source>
        <dbReference type="ARBA" id="ARBA00022692"/>
    </source>
</evidence>
<feature type="transmembrane region" description="Helical" evidence="5">
    <location>
        <begin position="194"/>
        <end position="219"/>
    </location>
</feature>
<feature type="transmembrane region" description="Helical" evidence="5">
    <location>
        <begin position="152"/>
        <end position="174"/>
    </location>
</feature>
<dbReference type="PRINTS" id="PR00237">
    <property type="entry name" value="GPCRRHODOPSN"/>
</dbReference>
<accession>A0AA88XLG8</accession>
<keyword evidence="4 5" id="KW-0472">Membrane</keyword>
<name>A0AA88XLG8_PINIB</name>
<evidence type="ECO:0000256" key="4">
    <source>
        <dbReference type="ARBA" id="ARBA00023136"/>
    </source>
</evidence>
<evidence type="ECO:0000256" key="5">
    <source>
        <dbReference type="SAM" id="Phobius"/>
    </source>
</evidence>
<evidence type="ECO:0000313" key="7">
    <source>
        <dbReference type="EMBL" id="KAK3087502.1"/>
    </source>
</evidence>
<dbReference type="PROSITE" id="PS50262">
    <property type="entry name" value="G_PROTEIN_RECEP_F1_2"/>
    <property type="match status" value="1"/>
</dbReference>